<dbReference type="EMBL" id="JBBJCI010000038">
    <property type="protein sequence ID" value="KAK7250144.1"/>
    <property type="molecule type" value="Genomic_DNA"/>
</dbReference>
<name>A0ABR1GAP0_AURAN</name>
<feature type="region of interest" description="Disordered" evidence="1">
    <location>
        <begin position="106"/>
        <end position="159"/>
    </location>
</feature>
<evidence type="ECO:0000313" key="2">
    <source>
        <dbReference type="EMBL" id="KAK7250144.1"/>
    </source>
</evidence>
<dbReference type="Proteomes" id="UP001363151">
    <property type="component" value="Unassembled WGS sequence"/>
</dbReference>
<evidence type="ECO:0000313" key="3">
    <source>
        <dbReference type="Proteomes" id="UP001363151"/>
    </source>
</evidence>
<sequence>METPTRKTPGIRARELYESGTIDGAQYEAIVSADRRFQKEEARWQAEVEAHYGAAPPAADWTLCGGGTVDAAYPPGPPPLMVPVAVQENAYVSGKGWKHGCEAFRRRKKQTEKNTELPPQARPTTRRTPTSSPCPWRRSAGPTPRPRRARARTDREARHDARLAGLWRAGARERLRPRHEPALPGPRAAPLARAARARRARGRELFLKDRLHITRDLYGILKDKARAAMRRAEREAPDDDGDEGARYESVAFHGREITARIHRPKAVHWEELTEVGAALSPRTRRPTDRFYQREAPRPKVRRLERADTEPLEEVRGLAARADEGRASPHEGDDLEGDDLAPPPEGADLPPADEGEDSAAEEFDRKSAPRFSPAAAARLQEALEVAQAESSLAAPPGRWFEPGQEARKILLGTRVRGIEYEGAHLNVDALSRARVLVLEEEAAISSTVDDPLRLNDARLQPGILCEKYDWTKIDDESDVAIVVECTGAVDFFLLALSVSGSVSSATRCKGASLQTADFRAAKLIAKLNHFSVEDLLEKFREHAPRQERSRHRVSDGSMYCFGMRCDARDGNTFSSYSAKEDLKADQAALVAIAYQNKMLGDIEALLLPPVGDARKRHLALADENLKQYGKRAMMIEDNPGGLDGSASPAHAFTRGYGVQLHQEMSSSLPETISWPGGQDAARELADGALCFAILDAGVLLDVGESAKGSGRVCIIPGDTWHATLRCLDDSGRYHKVVGTSLLSKNNLLPAEDD</sequence>
<accession>A0ABR1GAP0</accession>
<feature type="compositionally biased region" description="Acidic residues" evidence="1">
    <location>
        <begin position="350"/>
        <end position="360"/>
    </location>
</feature>
<feature type="region of interest" description="Disordered" evidence="1">
    <location>
        <begin position="280"/>
        <end position="368"/>
    </location>
</feature>
<feature type="compositionally biased region" description="Low complexity" evidence="1">
    <location>
        <begin position="122"/>
        <end position="142"/>
    </location>
</feature>
<organism evidence="2 3">
    <name type="scientific">Aureococcus anophagefferens</name>
    <name type="common">Harmful bloom alga</name>
    <dbReference type="NCBI Taxonomy" id="44056"/>
    <lineage>
        <taxon>Eukaryota</taxon>
        <taxon>Sar</taxon>
        <taxon>Stramenopiles</taxon>
        <taxon>Ochrophyta</taxon>
        <taxon>Pelagophyceae</taxon>
        <taxon>Pelagomonadales</taxon>
        <taxon>Pelagomonadaceae</taxon>
        <taxon>Aureococcus</taxon>
    </lineage>
</organism>
<comment type="caution">
    <text evidence="2">The sequence shown here is derived from an EMBL/GenBank/DDBJ whole genome shotgun (WGS) entry which is preliminary data.</text>
</comment>
<evidence type="ECO:0000256" key="1">
    <source>
        <dbReference type="SAM" id="MobiDB-lite"/>
    </source>
</evidence>
<proteinExistence type="predicted"/>
<gene>
    <name evidence="2" type="ORF">SO694_00006443</name>
</gene>
<feature type="compositionally biased region" description="Basic and acidic residues" evidence="1">
    <location>
        <begin position="285"/>
        <end position="331"/>
    </location>
</feature>
<reference evidence="2 3" key="1">
    <citation type="submission" date="2024-03" db="EMBL/GenBank/DDBJ databases">
        <title>Aureococcus anophagefferens CCMP1851 and Kratosvirus quantuckense: Draft genome of a second virus-susceptible host strain in the model system.</title>
        <authorList>
            <person name="Chase E."/>
            <person name="Truchon A.R."/>
            <person name="Schepens W."/>
            <person name="Wilhelm S.W."/>
        </authorList>
    </citation>
    <scope>NUCLEOTIDE SEQUENCE [LARGE SCALE GENOMIC DNA]</scope>
    <source>
        <strain evidence="2 3">CCMP1851</strain>
    </source>
</reference>
<keyword evidence="3" id="KW-1185">Reference proteome</keyword>
<protein>
    <submittedName>
        <fullName evidence="2">Uncharacterized protein</fullName>
    </submittedName>
</protein>